<keyword evidence="2" id="KW-0547">Nucleotide-binding</keyword>
<keyword evidence="3" id="KW-0342">GTP-binding</keyword>
<evidence type="ECO:0000256" key="3">
    <source>
        <dbReference type="ARBA" id="ARBA00023134"/>
    </source>
</evidence>
<keyword evidence="8" id="KW-1185">Reference proteome</keyword>
<evidence type="ECO:0000313" key="7">
    <source>
        <dbReference type="EMBL" id="KAJ8269629.1"/>
    </source>
</evidence>
<name>A0A9Q1DH90_CONCO</name>
<dbReference type="FunFam" id="3.40.50.300:FF:001392">
    <property type="entry name" value="GTPase IMAP family member GIMD1"/>
    <property type="match status" value="1"/>
</dbReference>
<protein>
    <recommendedName>
        <fullName evidence="4">GTPase IMAP family member GIMD1</fullName>
    </recommendedName>
    <alternativeName>
        <fullName evidence="5">GIMAP family P-loop NTPase domain-containing protein 1</fullName>
    </alternativeName>
</protein>
<evidence type="ECO:0000259" key="6">
    <source>
        <dbReference type="PROSITE" id="PS51720"/>
    </source>
</evidence>
<dbReference type="PROSITE" id="PS51720">
    <property type="entry name" value="G_AIG1"/>
    <property type="match status" value="1"/>
</dbReference>
<dbReference type="EMBL" id="JAFJMO010000008">
    <property type="protein sequence ID" value="KAJ8269629.1"/>
    <property type="molecule type" value="Genomic_DNA"/>
</dbReference>
<sequence length="222" mass="24815">MDAEVLRLNVLLLGRPQSGKSATGNTLLGSWEFPSRFSPGAVTQECQLCCRMFPGFMRRQGSEVALRLQVLDTPAYPHCLLSLEKVKEEISGSVERVLHPGPHVVALVLRADVPFCEEDCELIQLAENEDDGALHVDLLGPAWRSHTLLVLSRSDSLDRAGVSGEEYLRQASGAFQTLLQSLEHRHHFVDNSTAWLHTEGRPLLEKLFSIARHNKYKALQLR</sequence>
<dbReference type="GO" id="GO:0005525">
    <property type="term" value="F:GTP binding"/>
    <property type="evidence" value="ECO:0007669"/>
    <property type="project" value="UniProtKB-KW"/>
</dbReference>
<feature type="domain" description="AIG1-type G" evidence="6">
    <location>
        <begin position="5"/>
        <end position="222"/>
    </location>
</feature>
<evidence type="ECO:0000256" key="1">
    <source>
        <dbReference type="ARBA" id="ARBA00008535"/>
    </source>
</evidence>
<organism evidence="7 8">
    <name type="scientific">Conger conger</name>
    <name type="common">Conger eel</name>
    <name type="synonym">Muraena conger</name>
    <dbReference type="NCBI Taxonomy" id="82655"/>
    <lineage>
        <taxon>Eukaryota</taxon>
        <taxon>Metazoa</taxon>
        <taxon>Chordata</taxon>
        <taxon>Craniata</taxon>
        <taxon>Vertebrata</taxon>
        <taxon>Euteleostomi</taxon>
        <taxon>Actinopterygii</taxon>
        <taxon>Neopterygii</taxon>
        <taxon>Teleostei</taxon>
        <taxon>Anguilliformes</taxon>
        <taxon>Congridae</taxon>
        <taxon>Conger</taxon>
    </lineage>
</organism>
<evidence type="ECO:0000256" key="5">
    <source>
        <dbReference type="ARBA" id="ARBA00076741"/>
    </source>
</evidence>
<dbReference type="OrthoDB" id="8954335at2759"/>
<dbReference type="Gene3D" id="3.40.50.300">
    <property type="entry name" value="P-loop containing nucleotide triphosphate hydrolases"/>
    <property type="match status" value="1"/>
</dbReference>
<proteinExistence type="inferred from homology"/>
<accession>A0A9Q1DH90</accession>
<evidence type="ECO:0000256" key="4">
    <source>
        <dbReference type="ARBA" id="ARBA00067123"/>
    </source>
</evidence>
<evidence type="ECO:0000256" key="2">
    <source>
        <dbReference type="ARBA" id="ARBA00022741"/>
    </source>
</evidence>
<dbReference type="InterPro" id="IPR006703">
    <property type="entry name" value="G_AIG1"/>
</dbReference>
<dbReference type="SUPFAM" id="SSF52540">
    <property type="entry name" value="P-loop containing nucleoside triphosphate hydrolases"/>
    <property type="match status" value="1"/>
</dbReference>
<dbReference type="AlphaFoldDB" id="A0A9Q1DH90"/>
<dbReference type="InterPro" id="IPR027417">
    <property type="entry name" value="P-loop_NTPase"/>
</dbReference>
<comment type="similarity">
    <text evidence="1">Belongs to the TRAFAC class TrmE-Era-EngA-EngB-Septin-like GTPase superfamily. AIG1/Toc34/Toc159-like paraseptin GTPase family. IAN subfamily.</text>
</comment>
<comment type="caution">
    <text evidence="7">The sequence shown here is derived from an EMBL/GenBank/DDBJ whole genome shotgun (WGS) entry which is preliminary data.</text>
</comment>
<dbReference type="Pfam" id="PF04548">
    <property type="entry name" value="AIG1"/>
    <property type="match status" value="1"/>
</dbReference>
<gene>
    <name evidence="7" type="ORF">COCON_G00122360</name>
</gene>
<reference evidence="7" key="1">
    <citation type="journal article" date="2023" name="Science">
        <title>Genome structures resolve the early diversification of teleost fishes.</title>
        <authorList>
            <person name="Parey E."/>
            <person name="Louis A."/>
            <person name="Montfort J."/>
            <person name="Bouchez O."/>
            <person name="Roques C."/>
            <person name="Iampietro C."/>
            <person name="Lluch J."/>
            <person name="Castinel A."/>
            <person name="Donnadieu C."/>
            <person name="Desvignes T."/>
            <person name="Floi Bucao C."/>
            <person name="Jouanno E."/>
            <person name="Wen M."/>
            <person name="Mejri S."/>
            <person name="Dirks R."/>
            <person name="Jansen H."/>
            <person name="Henkel C."/>
            <person name="Chen W.J."/>
            <person name="Zahm M."/>
            <person name="Cabau C."/>
            <person name="Klopp C."/>
            <person name="Thompson A.W."/>
            <person name="Robinson-Rechavi M."/>
            <person name="Braasch I."/>
            <person name="Lecointre G."/>
            <person name="Bobe J."/>
            <person name="Postlethwait J.H."/>
            <person name="Berthelot C."/>
            <person name="Roest Crollius H."/>
            <person name="Guiguen Y."/>
        </authorList>
    </citation>
    <scope>NUCLEOTIDE SEQUENCE</scope>
    <source>
        <strain evidence="7">Concon-B</strain>
    </source>
</reference>
<dbReference type="PANTHER" id="PTHR10903">
    <property type="entry name" value="GTPASE, IMAP FAMILY MEMBER-RELATED"/>
    <property type="match status" value="1"/>
</dbReference>
<evidence type="ECO:0000313" key="8">
    <source>
        <dbReference type="Proteomes" id="UP001152803"/>
    </source>
</evidence>
<dbReference type="Proteomes" id="UP001152803">
    <property type="component" value="Unassembled WGS sequence"/>
</dbReference>
<dbReference type="InterPro" id="IPR045058">
    <property type="entry name" value="GIMA/IAN/Toc"/>
</dbReference>
<dbReference type="PANTHER" id="PTHR10903:SF103">
    <property type="entry name" value="GTPASE IMAP FAMILY MEMBER GIMD1"/>
    <property type="match status" value="1"/>
</dbReference>